<dbReference type="CDD" id="cd00082">
    <property type="entry name" value="HisKA"/>
    <property type="match status" value="1"/>
</dbReference>
<keyword evidence="5" id="KW-0804">Transcription</keyword>
<dbReference type="InterPro" id="IPR036890">
    <property type="entry name" value="HATPase_C_sf"/>
</dbReference>
<dbReference type="InterPro" id="IPR003661">
    <property type="entry name" value="HisK_dim/P_dom"/>
</dbReference>
<dbReference type="InterPro" id="IPR011006">
    <property type="entry name" value="CheY-like_superfamily"/>
</dbReference>
<dbReference type="Pfam" id="PF07494">
    <property type="entry name" value="Reg_prop"/>
    <property type="match status" value="3"/>
</dbReference>
<sequence>MNVGIKDFIISLFCLISPCLWGSGLDGRYLTNQDGLSNSSVNCIFQDSCGLLWFGTWDGLNMFNSRDIRVFKPDLLSSLPSISNNIIRNVIEERKGVIWVATDYGINRYDINKDEFQNFFCANTRKNVFKERSFFLAKDMKGRIFASVNEYGIYFYETSKHDFVRLDIKISFNVKQMFFDNASRLWLCTEANELYCIKFHHISEEEVLVDSMQQVANINQVEAVFYDAVRDIIWAQTIEKNLFRISSGNKAIRKAEINFHDKITAMIFQNDYCYVGTLKGLYRWDIDSNTTEALLKDISINSLCLGEQHILWVGTDTRGVVLLSEQQNKFMRSSKIPAINFGNAPVRAFWETQDGTLFIGTKGKGLFLFNEEEQSVQNLTITEGLLHNSVYAFTGDDEYVWICTEGTGLNYYSIKEKKLIQVEKTPADLKGEFSICAQSDSVLWIGTNGWGLFKIVLDRGSYPVSVKSYKQYRYQFDCNNCLNNNSIFSVLPDGKEGLWVATRGGGLNYLNFATEQFAHYRHSSAKKETISNDDVLCLYEDTDNSLWVGTSNGLNHLVDRKDSLFQWYTEKEGIPNNTIHGILKDEAGNLWVSTNRGLARLDSKREKIVSYFLTDGLQDDEFSDGASYQSPYSHYFYFGGMNGYSKFNPLEIKEDTYMPSLYLTAFSINNDEVQIEDRLDEKKYLKLNHKENLLTFRFVPIDYIQSSKCEIAYMVEGYSKDWAYLGTSGTIVLNNLPSGEYTLYVKCCNANKEWSQDGYTLNIRVYPPWWLSWYAYLIYTVLLVVCIGFLYRNSIHKIKMKRKLELEMLENQKAEEIHQAKLRFFTNIAHEFCNSLTLIYGPSERLFKLCGDNPVLKRYLSVIKSNAERMQSLIQQLMEFRKVETGYLELYVQDVDMWELVANTTGNFVDIAEEKEITFTIEITPDVRTWNTDRSAFEKVLFNLLSNAFKYTPNKGTVSLNMTLIDGYLHLIIKNTGKGIKEEEQSLVFNRFKVLDRLEDQILSGVETRTGIGLALCKTLVDLMKGSIKIDSKLNEYTAFILQFPMLEKSASRSKVEETAKSPRIELPSEKVLVEKQDVEVNLQNDLNTLLIVDDDDEIRILLLDILQEQYNVLAATDGKDALDLLKKRIPDLVICDIIMPGMNGFELIEQIKAQELTAHIPIILLSSDASVDSKIESAHIGADAYLTKPFHEKHLLATVRQLLSNRKGLKDYFNSPISSIEYVDGKLIHKEDKEFIYNLTKIITANMGNDDFSLETLTLEMGISKMQLYRKLKDIKNETPTDFIRKMRLKQAEHLLKTTNETVLEVMYKCGFNNKAYFYRLFLREYNMTPKEYRESVKK</sequence>
<dbReference type="PROSITE" id="PS50110">
    <property type="entry name" value="RESPONSE_REGULATORY"/>
    <property type="match status" value="1"/>
</dbReference>
<dbReference type="Gene3D" id="3.40.50.2300">
    <property type="match status" value="1"/>
</dbReference>
<dbReference type="InterPro" id="IPR005467">
    <property type="entry name" value="His_kinase_dom"/>
</dbReference>
<dbReference type="SUPFAM" id="SSF52172">
    <property type="entry name" value="CheY-like"/>
    <property type="match status" value="1"/>
</dbReference>
<evidence type="ECO:0000259" key="9">
    <source>
        <dbReference type="PROSITE" id="PS50109"/>
    </source>
</evidence>
<reference evidence="11 12" key="1">
    <citation type="journal article" date="2019" name="Nat. Med.">
        <title>A library of human gut bacterial isolates paired with longitudinal multiomics data enables mechanistic microbiome research.</title>
        <authorList>
            <person name="Poyet M."/>
            <person name="Groussin M."/>
            <person name="Gibbons S.M."/>
            <person name="Avila-Pacheco J."/>
            <person name="Jiang X."/>
            <person name="Kearney S.M."/>
            <person name="Perrotta A.R."/>
            <person name="Berdy B."/>
            <person name="Zhao S."/>
            <person name="Lieberman T.D."/>
            <person name="Swanson P.K."/>
            <person name="Smith M."/>
            <person name="Roesemann S."/>
            <person name="Alexander J.E."/>
            <person name="Rich S.A."/>
            <person name="Livny J."/>
            <person name="Vlamakis H."/>
            <person name="Clish C."/>
            <person name="Bullock K."/>
            <person name="Deik A."/>
            <person name="Scott J."/>
            <person name="Pierce K.A."/>
            <person name="Xavier R.J."/>
            <person name="Alm E.J."/>
        </authorList>
    </citation>
    <scope>NUCLEOTIDE SEQUENCE [LARGE SCALE GENOMIC DNA]</scope>
    <source>
        <strain evidence="11 12">BIOML-A6</strain>
    </source>
</reference>
<dbReference type="InterPro" id="IPR009057">
    <property type="entry name" value="Homeodomain-like_sf"/>
</dbReference>
<dbReference type="Pfam" id="PF02518">
    <property type="entry name" value="HATPase_c"/>
    <property type="match status" value="1"/>
</dbReference>
<dbReference type="PROSITE" id="PS01124">
    <property type="entry name" value="HTH_ARAC_FAMILY_2"/>
    <property type="match status" value="1"/>
</dbReference>
<evidence type="ECO:0000313" key="12">
    <source>
        <dbReference type="Proteomes" id="UP000431575"/>
    </source>
</evidence>
<feature type="domain" description="HTH araC/xylS-type" evidence="8">
    <location>
        <begin position="1238"/>
        <end position="1337"/>
    </location>
</feature>
<evidence type="ECO:0000256" key="2">
    <source>
        <dbReference type="ARBA" id="ARBA00012438"/>
    </source>
</evidence>
<keyword evidence="3 6" id="KW-0597">Phosphoprotein</keyword>
<dbReference type="CDD" id="cd00156">
    <property type="entry name" value="REC"/>
    <property type="match status" value="1"/>
</dbReference>
<dbReference type="SUPFAM" id="SSF63829">
    <property type="entry name" value="Calcium-dependent phosphotriesterase"/>
    <property type="match status" value="2"/>
</dbReference>
<dbReference type="Pfam" id="PF00072">
    <property type="entry name" value="Response_reg"/>
    <property type="match status" value="1"/>
</dbReference>
<dbReference type="SMART" id="SM00388">
    <property type="entry name" value="HisKA"/>
    <property type="match status" value="1"/>
</dbReference>
<dbReference type="SUPFAM" id="SSF46689">
    <property type="entry name" value="Homeodomain-like"/>
    <property type="match status" value="1"/>
</dbReference>
<dbReference type="SMART" id="SM00342">
    <property type="entry name" value="HTH_ARAC"/>
    <property type="match status" value="1"/>
</dbReference>
<dbReference type="RefSeq" id="WP_130080322.1">
    <property type="nucleotide sequence ID" value="NZ_CAKOCG010000001.1"/>
</dbReference>
<comment type="caution">
    <text evidence="11">The sequence shown here is derived from an EMBL/GenBank/DDBJ whole genome shotgun (WGS) entry which is preliminary data.</text>
</comment>
<keyword evidence="4" id="KW-0805">Transcription regulation</keyword>
<dbReference type="PANTHER" id="PTHR43547">
    <property type="entry name" value="TWO-COMPONENT HISTIDINE KINASE"/>
    <property type="match status" value="1"/>
</dbReference>
<dbReference type="SUPFAM" id="SSF55874">
    <property type="entry name" value="ATPase domain of HSP90 chaperone/DNA topoisomerase II/histidine kinase"/>
    <property type="match status" value="1"/>
</dbReference>
<evidence type="ECO:0000256" key="1">
    <source>
        <dbReference type="ARBA" id="ARBA00000085"/>
    </source>
</evidence>
<evidence type="ECO:0000259" key="10">
    <source>
        <dbReference type="PROSITE" id="PS50110"/>
    </source>
</evidence>
<dbReference type="InterPro" id="IPR011110">
    <property type="entry name" value="Reg_prop"/>
</dbReference>
<keyword evidence="7" id="KW-0472">Membrane</keyword>
<dbReference type="Gene3D" id="2.130.10.10">
    <property type="entry name" value="YVTN repeat-like/Quinoprotein amine dehydrogenase"/>
    <property type="match status" value="3"/>
</dbReference>
<evidence type="ECO:0000256" key="3">
    <source>
        <dbReference type="ARBA" id="ARBA00022553"/>
    </source>
</evidence>
<proteinExistence type="predicted"/>
<comment type="catalytic activity">
    <reaction evidence="1">
        <text>ATP + protein L-histidine = ADP + protein N-phospho-L-histidine.</text>
        <dbReference type="EC" id="2.7.13.3"/>
    </reaction>
</comment>
<dbReference type="Gene3D" id="2.60.40.10">
    <property type="entry name" value="Immunoglobulins"/>
    <property type="match status" value="1"/>
</dbReference>
<accession>A0A4Q5EFM8</accession>
<dbReference type="InterPro" id="IPR013783">
    <property type="entry name" value="Ig-like_fold"/>
</dbReference>
<keyword evidence="7" id="KW-1133">Transmembrane helix</keyword>
<dbReference type="InterPro" id="IPR036097">
    <property type="entry name" value="HisK_dim/P_sf"/>
</dbReference>
<dbReference type="SMART" id="SM00387">
    <property type="entry name" value="HATPase_c"/>
    <property type="match status" value="1"/>
</dbReference>
<evidence type="ECO:0000256" key="4">
    <source>
        <dbReference type="ARBA" id="ARBA00023015"/>
    </source>
</evidence>
<dbReference type="GO" id="GO:0003700">
    <property type="term" value="F:DNA-binding transcription factor activity"/>
    <property type="evidence" value="ECO:0007669"/>
    <property type="project" value="InterPro"/>
</dbReference>
<dbReference type="EMBL" id="WCTM01000001">
    <property type="protein sequence ID" value="KAB4246215.1"/>
    <property type="molecule type" value="Genomic_DNA"/>
</dbReference>
<dbReference type="Gene3D" id="3.30.565.10">
    <property type="entry name" value="Histidine kinase-like ATPase, C-terminal domain"/>
    <property type="match status" value="1"/>
</dbReference>
<feature type="modified residue" description="4-aspartylphosphate" evidence="6">
    <location>
        <position position="1137"/>
    </location>
</feature>
<dbReference type="Gene3D" id="1.10.10.60">
    <property type="entry name" value="Homeodomain-like"/>
    <property type="match status" value="1"/>
</dbReference>
<dbReference type="PROSITE" id="PS50109">
    <property type="entry name" value="HIS_KIN"/>
    <property type="match status" value="1"/>
</dbReference>
<organism evidence="11 12">
    <name type="scientific">Bacteroides uniformis</name>
    <dbReference type="NCBI Taxonomy" id="820"/>
    <lineage>
        <taxon>Bacteria</taxon>
        <taxon>Pseudomonadati</taxon>
        <taxon>Bacteroidota</taxon>
        <taxon>Bacteroidia</taxon>
        <taxon>Bacteroidales</taxon>
        <taxon>Bacteroidaceae</taxon>
        <taxon>Bacteroides</taxon>
    </lineage>
</organism>
<feature type="domain" description="Response regulatory" evidence="10">
    <location>
        <begin position="1089"/>
        <end position="1204"/>
    </location>
</feature>
<dbReference type="InterPro" id="IPR018060">
    <property type="entry name" value="HTH_AraC"/>
</dbReference>
<evidence type="ECO:0000256" key="5">
    <source>
        <dbReference type="ARBA" id="ARBA00023163"/>
    </source>
</evidence>
<evidence type="ECO:0000259" key="8">
    <source>
        <dbReference type="PROSITE" id="PS01124"/>
    </source>
</evidence>
<dbReference type="InterPro" id="IPR003594">
    <property type="entry name" value="HATPase_dom"/>
</dbReference>
<dbReference type="SMART" id="SM00448">
    <property type="entry name" value="REC"/>
    <property type="match status" value="1"/>
</dbReference>
<evidence type="ECO:0000256" key="6">
    <source>
        <dbReference type="PROSITE-ProRule" id="PRU00169"/>
    </source>
</evidence>
<gene>
    <name evidence="11" type="ORF">GAP41_01235</name>
</gene>
<dbReference type="InterPro" id="IPR001789">
    <property type="entry name" value="Sig_transdc_resp-reg_receiver"/>
</dbReference>
<dbReference type="GO" id="GO:0043565">
    <property type="term" value="F:sequence-specific DNA binding"/>
    <property type="evidence" value="ECO:0007669"/>
    <property type="project" value="InterPro"/>
</dbReference>
<feature type="transmembrane region" description="Helical" evidence="7">
    <location>
        <begin position="769"/>
        <end position="791"/>
    </location>
</feature>
<keyword evidence="7" id="KW-0812">Transmembrane</keyword>
<dbReference type="Proteomes" id="UP000431575">
    <property type="component" value="Unassembled WGS sequence"/>
</dbReference>
<dbReference type="EC" id="2.7.13.3" evidence="2"/>
<dbReference type="InterPro" id="IPR011044">
    <property type="entry name" value="Quino_amine_DH_bsu"/>
</dbReference>
<dbReference type="Gene3D" id="1.10.287.130">
    <property type="match status" value="1"/>
</dbReference>
<feature type="domain" description="Histidine kinase" evidence="9">
    <location>
        <begin position="827"/>
        <end position="1048"/>
    </location>
</feature>
<dbReference type="PANTHER" id="PTHR43547:SF2">
    <property type="entry name" value="HYBRID SIGNAL TRANSDUCTION HISTIDINE KINASE C"/>
    <property type="match status" value="1"/>
</dbReference>
<evidence type="ECO:0000313" key="11">
    <source>
        <dbReference type="EMBL" id="KAB4246215.1"/>
    </source>
</evidence>
<dbReference type="Pfam" id="PF07495">
    <property type="entry name" value="Y_Y_Y"/>
    <property type="match status" value="1"/>
</dbReference>
<protein>
    <recommendedName>
        <fullName evidence="2">histidine kinase</fullName>
        <ecNumber evidence="2">2.7.13.3</ecNumber>
    </recommendedName>
</protein>
<dbReference type="SUPFAM" id="SSF50969">
    <property type="entry name" value="YVTN repeat-like/Quinoprotein amine dehydrogenase"/>
    <property type="match status" value="1"/>
</dbReference>
<dbReference type="InterPro" id="IPR015943">
    <property type="entry name" value="WD40/YVTN_repeat-like_dom_sf"/>
</dbReference>
<dbReference type="InterPro" id="IPR011123">
    <property type="entry name" value="Y_Y_Y"/>
</dbReference>
<dbReference type="Pfam" id="PF00512">
    <property type="entry name" value="HisKA"/>
    <property type="match status" value="1"/>
</dbReference>
<dbReference type="Pfam" id="PF12833">
    <property type="entry name" value="HTH_18"/>
    <property type="match status" value="1"/>
</dbReference>
<dbReference type="SUPFAM" id="SSF47384">
    <property type="entry name" value="Homodimeric domain of signal transducing histidine kinase"/>
    <property type="match status" value="1"/>
</dbReference>
<evidence type="ECO:0000256" key="7">
    <source>
        <dbReference type="SAM" id="Phobius"/>
    </source>
</evidence>
<name>A0A4Q5EFM8_BACUN</name>
<dbReference type="GO" id="GO:0000155">
    <property type="term" value="F:phosphorelay sensor kinase activity"/>
    <property type="evidence" value="ECO:0007669"/>
    <property type="project" value="InterPro"/>
</dbReference>